<feature type="binding site" evidence="11">
    <location>
        <position position="365"/>
    </location>
    <ligand>
        <name>Zn(2+)</name>
        <dbReference type="ChEBI" id="CHEBI:29105"/>
        <note>catalytic</note>
    </ligand>
</feature>
<feature type="disulfide bond" evidence="11">
    <location>
        <begin position="370"/>
        <end position="394"/>
    </location>
</feature>
<dbReference type="EMBL" id="OC856289">
    <property type="protein sequence ID" value="CAD7623544.1"/>
    <property type="molecule type" value="Genomic_DNA"/>
</dbReference>
<proteinExistence type="predicted"/>
<feature type="disulfide bond" evidence="10">
    <location>
        <begin position="624"/>
        <end position="633"/>
    </location>
</feature>
<dbReference type="GO" id="GO:0016020">
    <property type="term" value="C:membrane"/>
    <property type="evidence" value="ECO:0007669"/>
    <property type="project" value="UniProtKB-SubCell"/>
</dbReference>
<feature type="non-terminal residue" evidence="17">
    <location>
        <position position="736"/>
    </location>
</feature>
<dbReference type="PROSITE" id="PS01186">
    <property type="entry name" value="EGF_2"/>
    <property type="match status" value="1"/>
</dbReference>
<feature type="domain" description="Peptidase M12B" evidence="16">
    <location>
        <begin position="219"/>
        <end position="415"/>
    </location>
</feature>
<evidence type="ECO:0000256" key="4">
    <source>
        <dbReference type="ARBA" id="ARBA00022801"/>
    </source>
</evidence>
<dbReference type="Pfam" id="PF08516">
    <property type="entry name" value="ADAM_CR"/>
    <property type="match status" value="1"/>
</dbReference>
<keyword evidence="9 10" id="KW-1015">Disulfide bond</keyword>
<accession>A0A7R9PX33</accession>
<keyword evidence="4" id="KW-0378">Hydrolase</keyword>
<evidence type="ECO:0000256" key="6">
    <source>
        <dbReference type="ARBA" id="ARBA00022989"/>
    </source>
</evidence>
<dbReference type="PANTHER" id="PTHR11905">
    <property type="entry name" value="ADAM A DISINTEGRIN AND METALLOPROTEASE DOMAIN"/>
    <property type="match status" value="1"/>
</dbReference>
<dbReference type="GO" id="GO:0004222">
    <property type="term" value="F:metalloendopeptidase activity"/>
    <property type="evidence" value="ECO:0007669"/>
    <property type="project" value="InterPro"/>
</dbReference>
<organism evidence="17">
    <name type="scientific">Medioppia subpectinata</name>
    <dbReference type="NCBI Taxonomy" id="1979941"/>
    <lineage>
        <taxon>Eukaryota</taxon>
        <taxon>Metazoa</taxon>
        <taxon>Ecdysozoa</taxon>
        <taxon>Arthropoda</taxon>
        <taxon>Chelicerata</taxon>
        <taxon>Arachnida</taxon>
        <taxon>Acari</taxon>
        <taxon>Acariformes</taxon>
        <taxon>Sarcoptiformes</taxon>
        <taxon>Oribatida</taxon>
        <taxon>Brachypylina</taxon>
        <taxon>Oppioidea</taxon>
        <taxon>Oppiidae</taxon>
        <taxon>Medioppia</taxon>
    </lineage>
</organism>
<dbReference type="Gene3D" id="4.10.70.10">
    <property type="entry name" value="Disintegrin domain"/>
    <property type="match status" value="1"/>
</dbReference>
<gene>
    <name evidence="17" type="ORF">OSB1V03_LOCUS3999</name>
</gene>
<name>A0A7R9PX33_9ACAR</name>
<evidence type="ECO:0000256" key="2">
    <source>
        <dbReference type="ARBA" id="ARBA00022670"/>
    </source>
</evidence>
<keyword evidence="5 11" id="KW-0862">Zinc</keyword>
<dbReference type="InterPro" id="IPR006586">
    <property type="entry name" value="ADAM_Cys-rich"/>
</dbReference>
<dbReference type="CDD" id="cd04269">
    <property type="entry name" value="ZnMc_adamalysin_II_like"/>
    <property type="match status" value="1"/>
</dbReference>
<evidence type="ECO:0000256" key="5">
    <source>
        <dbReference type="ARBA" id="ARBA00022833"/>
    </source>
</evidence>
<dbReference type="PANTHER" id="PTHR11905:SF159">
    <property type="entry name" value="ADAM METALLOPROTEASE"/>
    <property type="match status" value="1"/>
</dbReference>
<evidence type="ECO:0000256" key="7">
    <source>
        <dbReference type="ARBA" id="ARBA00023049"/>
    </source>
</evidence>
<evidence type="ECO:0000259" key="14">
    <source>
        <dbReference type="PROSITE" id="PS50026"/>
    </source>
</evidence>
<feature type="binding site" evidence="11">
    <location>
        <position position="359"/>
    </location>
    <ligand>
        <name>Zn(2+)</name>
        <dbReference type="ChEBI" id="CHEBI:29105"/>
        <note>catalytic</note>
    </ligand>
</feature>
<evidence type="ECO:0000256" key="11">
    <source>
        <dbReference type="PROSITE-ProRule" id="PRU00276"/>
    </source>
</evidence>
<protein>
    <submittedName>
        <fullName evidence="17">Uncharacterized protein</fullName>
    </submittedName>
</protein>
<dbReference type="Pfam" id="PF01421">
    <property type="entry name" value="Reprolysin"/>
    <property type="match status" value="1"/>
</dbReference>
<feature type="active site" evidence="11">
    <location>
        <position position="356"/>
    </location>
</feature>
<dbReference type="AlphaFoldDB" id="A0A7R9PX33"/>
<dbReference type="OrthoDB" id="5951731at2759"/>
<evidence type="ECO:0000259" key="15">
    <source>
        <dbReference type="PROSITE" id="PS50214"/>
    </source>
</evidence>
<feature type="disulfide bond" evidence="11">
    <location>
        <begin position="330"/>
        <end position="410"/>
    </location>
</feature>
<dbReference type="PROSITE" id="PS50214">
    <property type="entry name" value="DISINTEGRIN_2"/>
    <property type="match status" value="1"/>
</dbReference>
<keyword evidence="10" id="KW-0245">EGF-like domain</keyword>
<dbReference type="InterPro" id="IPR002870">
    <property type="entry name" value="Peptidase_M12B_N"/>
</dbReference>
<dbReference type="InterPro" id="IPR001590">
    <property type="entry name" value="Peptidase_M12B"/>
</dbReference>
<evidence type="ECO:0000313" key="17">
    <source>
        <dbReference type="EMBL" id="CAD7623544.1"/>
    </source>
</evidence>
<keyword evidence="18" id="KW-1185">Reference proteome</keyword>
<dbReference type="SUPFAM" id="SSF55486">
    <property type="entry name" value="Metalloproteases ('zincins'), catalytic domain"/>
    <property type="match status" value="1"/>
</dbReference>
<dbReference type="Proteomes" id="UP000759131">
    <property type="component" value="Unassembled WGS sequence"/>
</dbReference>
<dbReference type="PROSITE" id="PS50215">
    <property type="entry name" value="ADAM_MEPRO"/>
    <property type="match status" value="1"/>
</dbReference>
<sequence length="736" mass="81940">MATTSDSPILVNSHPICHSFHHLFKICIFFICFLHSCHSYNDPLNEFSRHEIVFPKLFPSSNRNTSPSEIKNLENDGLKIEFKAFDKLFELQLRSNLGLIAKNYFEKHRQNGIKSMPQLTNSDNCHFTGHLVNQSNNTWAAVSTCDQIISGVFSDGTDVYHIHPKENSQSVIIFRDSDRSSLSSFKCGFTNDSIINLMSNRIRQKRAVSDPYESNGVSRFVELVIVNDYDVFTQNKKNKTIVFDRSKRIANIVNALYNQLNIFVVLVGVVIWTEMNEITLSTDGDQTLTNFLHYRRERLIPIHPNDNAQLITGSSFDGGVVGKALKGSICTFEYSGGVNTDHSQVTSLVATTVAHELGHNFGMEHDSDKCRCADDKCIMAPSSSTVSPKHWSSCSVEYLEHSLKQGMDHCLHNKPRQLVGPVCGNGFLEKGEECDCGLKSTCDNKCCNATTLQDGTECIEGFAFCYGGKCDTRESQCRLLWGKSGEVSDYKCYQQNTKGNANGNCGYFKQNQTFISCKPSDVICGRLHCFHQSEQLKYGTESAAILARSFIPNRGKILACRSAMIDLGLDTIDPGLVPNGAKCGTNSMCVNQKCVSVKAFLDNNACDNNCNKNGLCDNRGQCHCYPGYAPPNCAHSIAGGYFLTIAMYIIFLVVLPLTAITAFLIYNYNDSIKNWWFIKARKSAIKSRAKQISHRKPPRLPVNFNAESLEISSPISLEMESTNSTNSPINSASNPR</sequence>
<evidence type="ECO:0000259" key="16">
    <source>
        <dbReference type="PROSITE" id="PS50215"/>
    </source>
</evidence>
<evidence type="ECO:0000256" key="3">
    <source>
        <dbReference type="ARBA" id="ARBA00022692"/>
    </source>
</evidence>
<evidence type="ECO:0000256" key="12">
    <source>
        <dbReference type="SAM" id="Phobius"/>
    </source>
</evidence>
<dbReference type="FunFam" id="3.40.390.10:FF:000002">
    <property type="entry name" value="Disintegrin and metalloproteinase domain-containing protein 22"/>
    <property type="match status" value="1"/>
</dbReference>
<evidence type="ECO:0000256" key="8">
    <source>
        <dbReference type="ARBA" id="ARBA00023136"/>
    </source>
</evidence>
<comment type="caution">
    <text evidence="10">Lacks conserved residue(s) required for the propagation of feature annotation.</text>
</comment>
<evidence type="ECO:0000256" key="10">
    <source>
        <dbReference type="PROSITE-ProRule" id="PRU00076"/>
    </source>
</evidence>
<dbReference type="SMART" id="SM00608">
    <property type="entry name" value="ACR"/>
    <property type="match status" value="1"/>
</dbReference>
<dbReference type="Pfam" id="PF01562">
    <property type="entry name" value="Pep_M12B_propep"/>
    <property type="match status" value="1"/>
</dbReference>
<keyword evidence="2" id="KW-0645">Protease</keyword>
<evidence type="ECO:0000256" key="13">
    <source>
        <dbReference type="SAM" id="SignalP"/>
    </source>
</evidence>
<dbReference type="InterPro" id="IPR036436">
    <property type="entry name" value="Disintegrin_dom_sf"/>
</dbReference>
<keyword evidence="8 12" id="KW-0472">Membrane</keyword>
<feature type="transmembrane region" description="Helical" evidence="12">
    <location>
        <begin position="641"/>
        <end position="666"/>
    </location>
</feature>
<keyword evidence="13" id="KW-0732">Signal</keyword>
<evidence type="ECO:0000256" key="1">
    <source>
        <dbReference type="ARBA" id="ARBA00004167"/>
    </source>
</evidence>
<dbReference type="InterPro" id="IPR034027">
    <property type="entry name" value="Reprolysin_adamalysin"/>
</dbReference>
<dbReference type="InterPro" id="IPR000742">
    <property type="entry name" value="EGF"/>
</dbReference>
<dbReference type="InterPro" id="IPR001762">
    <property type="entry name" value="Disintegrin_dom"/>
</dbReference>
<feature type="domain" description="EGF-like" evidence="14">
    <location>
        <begin position="602"/>
        <end position="634"/>
    </location>
</feature>
<keyword evidence="6 12" id="KW-1133">Transmembrane helix</keyword>
<feature type="disulfide bond" evidence="10">
    <location>
        <begin position="606"/>
        <end position="616"/>
    </location>
</feature>
<keyword evidence="3 12" id="KW-0812">Transmembrane</keyword>
<feature type="disulfide bond" evidence="11">
    <location>
        <begin position="372"/>
        <end position="377"/>
    </location>
</feature>
<dbReference type="EMBL" id="CAJPIZ010001714">
    <property type="protein sequence ID" value="CAG2103974.1"/>
    <property type="molecule type" value="Genomic_DNA"/>
</dbReference>
<feature type="chain" id="PRO_5036403700" evidence="13">
    <location>
        <begin position="40"/>
        <end position="736"/>
    </location>
</feature>
<keyword evidence="7" id="KW-0482">Metalloprotease</keyword>
<keyword evidence="11" id="KW-0479">Metal-binding</keyword>
<dbReference type="GO" id="GO:0006509">
    <property type="term" value="P:membrane protein ectodomain proteolysis"/>
    <property type="evidence" value="ECO:0007669"/>
    <property type="project" value="TreeGrafter"/>
</dbReference>
<reference evidence="17" key="1">
    <citation type="submission" date="2020-11" db="EMBL/GenBank/DDBJ databases">
        <authorList>
            <person name="Tran Van P."/>
        </authorList>
    </citation>
    <scope>NUCLEOTIDE SEQUENCE</scope>
</reference>
<dbReference type="Gene3D" id="3.40.390.10">
    <property type="entry name" value="Collagenase (Catalytic Domain)"/>
    <property type="match status" value="1"/>
</dbReference>
<evidence type="ECO:0000313" key="18">
    <source>
        <dbReference type="Proteomes" id="UP000759131"/>
    </source>
</evidence>
<feature type="binding site" evidence="11">
    <location>
        <position position="355"/>
    </location>
    <ligand>
        <name>Zn(2+)</name>
        <dbReference type="ChEBI" id="CHEBI:29105"/>
        <note>catalytic</note>
    </ligand>
</feature>
<dbReference type="PROSITE" id="PS50026">
    <property type="entry name" value="EGF_3"/>
    <property type="match status" value="1"/>
</dbReference>
<dbReference type="GO" id="GO:0046872">
    <property type="term" value="F:metal ion binding"/>
    <property type="evidence" value="ECO:0007669"/>
    <property type="project" value="UniProtKB-KW"/>
</dbReference>
<dbReference type="InterPro" id="IPR024079">
    <property type="entry name" value="MetalloPept_cat_dom_sf"/>
</dbReference>
<comment type="subcellular location">
    <subcellularLocation>
        <location evidence="1">Membrane</location>
        <topology evidence="1">Single-pass membrane protein</topology>
    </subcellularLocation>
</comment>
<feature type="domain" description="Disintegrin" evidence="15">
    <location>
        <begin position="420"/>
        <end position="490"/>
    </location>
</feature>
<evidence type="ECO:0000256" key="9">
    <source>
        <dbReference type="ARBA" id="ARBA00023157"/>
    </source>
</evidence>
<feature type="signal peptide" evidence="13">
    <location>
        <begin position="1"/>
        <end position="39"/>
    </location>
</feature>